<accession>A0A7L4GD80</accession>
<dbReference type="PANTHER" id="PTHR13142:SF3">
    <property type="entry name" value="INNER CENTROMERE PROTEIN ARK-BINDING DOMAIN-CONTAINING PROTEIN"/>
    <property type="match status" value="1"/>
</dbReference>
<dbReference type="Proteomes" id="UP000584326">
    <property type="component" value="Unassembled WGS sequence"/>
</dbReference>
<comment type="similarity">
    <text evidence="3">Belongs to the INCENP family.</text>
</comment>
<dbReference type="PRINTS" id="PR00345">
    <property type="entry name" value="STATHMIN"/>
</dbReference>
<protein>
    <submittedName>
        <fullName evidence="9">INCE protein</fullName>
    </submittedName>
</protein>
<dbReference type="InterPro" id="IPR000956">
    <property type="entry name" value="Stathmin_fam"/>
</dbReference>
<proteinExistence type="inferred from homology"/>
<dbReference type="GO" id="GO:0000281">
    <property type="term" value="P:mitotic cytokinesis"/>
    <property type="evidence" value="ECO:0007669"/>
    <property type="project" value="TreeGrafter"/>
</dbReference>
<dbReference type="GO" id="GO:0051257">
    <property type="term" value="P:meiotic spindle midzone assembly"/>
    <property type="evidence" value="ECO:0007669"/>
    <property type="project" value="TreeGrafter"/>
</dbReference>
<sequence length="397" mass="46550">IKTFIKRNTPTRPDIKSELIFLQERERQRLESLRKKQEAEEQRRKKVEEEKRRRQAEMKQKREERLKKALQARERVEQMEEEKKKRMEQKILQNDEKGRLSQVREERVVEERSKKKLSKKHREADARKQKALRVVRATLGPSCLVFFFLPQEEDEFEQQEPLQKRREDEVKEKGKKVLELRNLVERQQMEQVKERYWLVPVLEEGTWQWTHLRIHFPSVMVQELQPSSAGGWGFTGICAEGGMSVCWAAGPRARHRGTRRTSDFSWRRCWEWPQDGSTSRRPAPPGAFRAALAPGQPGSALQSLGKESGSLKVNENNYGMDLNSDDSTDDENEPRKPVPAWADGSQLSQTIVHQYYHPMNVDQIFGLIPSPKLEDIFGKSKPRYFKRTSSAVWHSPP</sequence>
<dbReference type="AlphaFoldDB" id="A0A7L4GD80"/>
<dbReference type="GO" id="GO:0000776">
    <property type="term" value="C:kinetochore"/>
    <property type="evidence" value="ECO:0007669"/>
    <property type="project" value="TreeGrafter"/>
</dbReference>
<feature type="non-terminal residue" evidence="9">
    <location>
        <position position="1"/>
    </location>
</feature>
<dbReference type="Pfam" id="PF03941">
    <property type="entry name" value="INCENP_ARK-bind"/>
    <property type="match status" value="1"/>
</dbReference>
<keyword evidence="5" id="KW-0206">Cytoskeleton</keyword>
<evidence type="ECO:0000256" key="6">
    <source>
        <dbReference type="ARBA" id="ARBA00023242"/>
    </source>
</evidence>
<evidence type="ECO:0000256" key="7">
    <source>
        <dbReference type="SAM" id="MobiDB-lite"/>
    </source>
</evidence>
<dbReference type="OrthoDB" id="6123at2759"/>
<dbReference type="GO" id="GO:0005634">
    <property type="term" value="C:nucleus"/>
    <property type="evidence" value="ECO:0007669"/>
    <property type="project" value="UniProtKB-SubCell"/>
</dbReference>
<evidence type="ECO:0000256" key="5">
    <source>
        <dbReference type="ARBA" id="ARBA00023212"/>
    </source>
</evidence>
<organism evidence="9 10">
    <name type="scientific">Podargus strigoides</name>
    <name type="common">Tawny frogmouth</name>
    <name type="synonym">Caprimulgus strigoides</name>
    <dbReference type="NCBI Taxonomy" id="8905"/>
    <lineage>
        <taxon>Eukaryota</taxon>
        <taxon>Metazoa</taxon>
        <taxon>Chordata</taxon>
        <taxon>Craniata</taxon>
        <taxon>Vertebrata</taxon>
        <taxon>Euteleostomi</taxon>
        <taxon>Archelosauria</taxon>
        <taxon>Archosauria</taxon>
        <taxon>Dinosauria</taxon>
        <taxon>Saurischia</taxon>
        <taxon>Theropoda</taxon>
        <taxon>Coelurosauria</taxon>
        <taxon>Aves</taxon>
        <taxon>Neognathae</taxon>
        <taxon>Neoaves</taxon>
        <taxon>Strisores</taxon>
        <taxon>Caprimulgiformes</taxon>
        <taxon>Podargidae</taxon>
        <taxon>Podargus</taxon>
    </lineage>
</organism>
<evidence type="ECO:0000256" key="2">
    <source>
        <dbReference type="ARBA" id="ARBA00004186"/>
    </source>
</evidence>
<feature type="non-terminal residue" evidence="9">
    <location>
        <position position="397"/>
    </location>
</feature>
<comment type="subcellular location">
    <subcellularLocation>
        <location evidence="2">Cytoplasm</location>
        <location evidence="2">Cytoskeleton</location>
        <location evidence="2">Spindle</location>
    </subcellularLocation>
    <subcellularLocation>
        <location evidence="1">Nucleus</location>
    </subcellularLocation>
</comment>
<evidence type="ECO:0000313" key="10">
    <source>
        <dbReference type="Proteomes" id="UP000584326"/>
    </source>
</evidence>
<keyword evidence="6" id="KW-0539">Nucleus</keyword>
<feature type="region of interest" description="Disordered" evidence="7">
    <location>
        <begin position="32"/>
        <end position="105"/>
    </location>
</feature>
<evidence type="ECO:0000256" key="4">
    <source>
        <dbReference type="ARBA" id="ARBA00022490"/>
    </source>
</evidence>
<evidence type="ECO:0000256" key="1">
    <source>
        <dbReference type="ARBA" id="ARBA00004123"/>
    </source>
</evidence>
<keyword evidence="4" id="KW-0963">Cytoplasm</keyword>
<feature type="compositionally biased region" description="Acidic residues" evidence="7">
    <location>
        <begin position="323"/>
        <end position="332"/>
    </location>
</feature>
<dbReference type="PANTHER" id="PTHR13142">
    <property type="entry name" value="INNER CENTROMERE PROTEIN"/>
    <property type="match status" value="1"/>
</dbReference>
<comment type="caution">
    <text evidence="9">The sequence shown here is derived from an EMBL/GenBank/DDBJ whole genome shotgun (WGS) entry which is preliminary data.</text>
</comment>
<dbReference type="GO" id="GO:0051310">
    <property type="term" value="P:metaphase chromosome alignment"/>
    <property type="evidence" value="ECO:0007669"/>
    <property type="project" value="TreeGrafter"/>
</dbReference>
<dbReference type="GO" id="GO:0030496">
    <property type="term" value="C:midbody"/>
    <property type="evidence" value="ECO:0007669"/>
    <property type="project" value="TreeGrafter"/>
</dbReference>
<dbReference type="GO" id="GO:0032133">
    <property type="term" value="C:chromosome passenger complex"/>
    <property type="evidence" value="ECO:0007669"/>
    <property type="project" value="TreeGrafter"/>
</dbReference>
<reference evidence="9 10" key="1">
    <citation type="submission" date="2020-02" db="EMBL/GenBank/DDBJ databases">
        <title>Bird 10,000 Genomes (B10K) Project - Family phase.</title>
        <authorList>
            <person name="Zhang G."/>
        </authorList>
    </citation>
    <scope>NUCLEOTIDE SEQUENCE [LARGE SCALE GENOMIC DNA]</scope>
    <source>
        <strain evidence="9">B10K-DU-001-40</strain>
        <tissue evidence="9">Muscle</tissue>
    </source>
</reference>
<dbReference type="InterPro" id="IPR005635">
    <property type="entry name" value="Inner_centromere_prot_ARK-bd"/>
</dbReference>
<name>A0A7L4GD80_PODST</name>
<keyword evidence="10" id="KW-1185">Reference proteome</keyword>
<evidence type="ECO:0000259" key="8">
    <source>
        <dbReference type="Pfam" id="PF03941"/>
    </source>
</evidence>
<dbReference type="EMBL" id="VZTK01001843">
    <property type="protein sequence ID" value="NXX10764.1"/>
    <property type="molecule type" value="Genomic_DNA"/>
</dbReference>
<feature type="domain" description="Inner centromere protein ARK-binding" evidence="8">
    <location>
        <begin position="321"/>
        <end position="377"/>
    </location>
</feature>
<dbReference type="GO" id="GO:1990385">
    <property type="term" value="C:meiotic spindle midzone"/>
    <property type="evidence" value="ECO:0007669"/>
    <property type="project" value="TreeGrafter"/>
</dbReference>
<dbReference type="Gene3D" id="6.10.250.2990">
    <property type="match status" value="1"/>
</dbReference>
<evidence type="ECO:0000313" key="9">
    <source>
        <dbReference type="EMBL" id="NXX10764.1"/>
    </source>
</evidence>
<gene>
    <name evidence="9" type="primary">Incenp_1</name>
    <name evidence="9" type="ORF">PODSTR_R01592</name>
</gene>
<feature type="region of interest" description="Disordered" evidence="7">
    <location>
        <begin position="310"/>
        <end position="342"/>
    </location>
</feature>
<evidence type="ECO:0000256" key="3">
    <source>
        <dbReference type="ARBA" id="ARBA00010042"/>
    </source>
</evidence>
<dbReference type="GO" id="GO:0031110">
    <property type="term" value="P:regulation of microtubule polymerization or depolymerization"/>
    <property type="evidence" value="ECO:0007669"/>
    <property type="project" value="InterPro"/>
</dbReference>